<dbReference type="Proteomes" id="UP000283458">
    <property type="component" value="Unassembled WGS sequence"/>
</dbReference>
<dbReference type="NCBIfam" id="TIGR03357">
    <property type="entry name" value="VI_zyme"/>
    <property type="match status" value="1"/>
</dbReference>
<dbReference type="InterPro" id="IPR053176">
    <property type="entry name" value="T6SS_TssE1-like"/>
</dbReference>
<dbReference type="SUPFAM" id="SSF160719">
    <property type="entry name" value="gpW/gp25-like"/>
    <property type="match status" value="1"/>
</dbReference>
<gene>
    <name evidence="2" type="primary">tssE</name>
    <name evidence="2" type="ORF">D3877_11545</name>
</gene>
<dbReference type="RefSeq" id="WP_119830959.1">
    <property type="nucleotide sequence ID" value="NZ_QYUL01000002.1"/>
</dbReference>
<dbReference type="AlphaFoldDB" id="A0A418VUQ0"/>
<dbReference type="Gene3D" id="3.10.450.40">
    <property type="match status" value="1"/>
</dbReference>
<feature type="domain" description="IraD/Gp25-like" evidence="1">
    <location>
        <begin position="38"/>
        <end position="130"/>
    </location>
</feature>
<dbReference type="Pfam" id="PF04965">
    <property type="entry name" value="GPW_gp25"/>
    <property type="match status" value="1"/>
</dbReference>
<evidence type="ECO:0000313" key="3">
    <source>
        <dbReference type="Proteomes" id="UP000283458"/>
    </source>
</evidence>
<evidence type="ECO:0000313" key="2">
    <source>
        <dbReference type="EMBL" id="RJF80870.1"/>
    </source>
</evidence>
<name>A0A418VUQ0_9PROT</name>
<protein>
    <submittedName>
        <fullName evidence="2">Type VI secretion system baseplate subunit TssE</fullName>
    </submittedName>
</protein>
<evidence type="ECO:0000259" key="1">
    <source>
        <dbReference type="Pfam" id="PF04965"/>
    </source>
</evidence>
<dbReference type="InterPro" id="IPR007048">
    <property type="entry name" value="IraD/Gp25-like"/>
</dbReference>
<dbReference type="EMBL" id="QYUL01000002">
    <property type="protein sequence ID" value="RJF80870.1"/>
    <property type="molecule type" value="Genomic_DNA"/>
</dbReference>
<dbReference type="InterPro" id="IPR017737">
    <property type="entry name" value="TssE1-like"/>
</dbReference>
<proteinExistence type="predicted"/>
<accession>A0A418VUQ0</accession>
<sequence length="155" mass="16787">MPGPRATQGVRAPLFDRLAASTGADGRQDPRLLDRDGLLASIRRELERLLNTRTPLAADQLGLRPRGTLDYGLPDLSLFWPFDADSETRLAGLMTSTVVAFEPRLLSPSVTLERVGNERSRLRARVSGSFALDGVVESVSFPILLTDSAGDGDEP</sequence>
<comment type="caution">
    <text evidence="2">The sequence shown here is derived from an EMBL/GenBank/DDBJ whole genome shotgun (WGS) entry which is preliminary data.</text>
</comment>
<keyword evidence="3" id="KW-1185">Reference proteome</keyword>
<dbReference type="OrthoDB" id="7305179at2"/>
<organism evidence="2 3">
    <name type="scientific">Azospirillum cavernae</name>
    <dbReference type="NCBI Taxonomy" id="2320860"/>
    <lineage>
        <taxon>Bacteria</taxon>
        <taxon>Pseudomonadati</taxon>
        <taxon>Pseudomonadota</taxon>
        <taxon>Alphaproteobacteria</taxon>
        <taxon>Rhodospirillales</taxon>
        <taxon>Azospirillaceae</taxon>
        <taxon>Azospirillum</taxon>
    </lineage>
</organism>
<reference evidence="2 3" key="1">
    <citation type="submission" date="2018-09" db="EMBL/GenBank/DDBJ databases">
        <authorList>
            <person name="Zhu H."/>
        </authorList>
    </citation>
    <scope>NUCLEOTIDE SEQUENCE [LARGE SCALE GENOMIC DNA]</scope>
    <source>
        <strain evidence="2 3">K2W22B-5</strain>
    </source>
</reference>
<dbReference type="PANTHER" id="PTHR38595">
    <property type="entry name" value="CYTOPLASMIC PROTEIN-RELATED"/>
    <property type="match status" value="1"/>
</dbReference>
<dbReference type="PANTHER" id="PTHR38595:SF1">
    <property type="entry name" value="TYPE VI SECRETION SYSTEM COMPONENT TSSE1"/>
    <property type="match status" value="1"/>
</dbReference>